<reference evidence="4 5" key="1">
    <citation type="submission" date="2024-06" db="EMBL/GenBank/DDBJ databases">
        <title>Chitinophaga defluvii sp. nov., isolated from municipal sewage.</title>
        <authorList>
            <person name="Zhang L."/>
        </authorList>
    </citation>
    <scope>NUCLEOTIDE SEQUENCE [LARGE SCALE GENOMIC DNA]</scope>
    <source>
        <strain evidence="4 5">H8</strain>
    </source>
</reference>
<keyword evidence="5" id="KW-1185">Reference proteome</keyword>
<accession>A0ABV2TCR2</accession>
<dbReference type="EMBL" id="JBEXAC010000002">
    <property type="protein sequence ID" value="MET7000806.1"/>
    <property type="molecule type" value="Genomic_DNA"/>
</dbReference>
<evidence type="ECO:0000313" key="4">
    <source>
        <dbReference type="EMBL" id="MET7000806.1"/>
    </source>
</evidence>
<organism evidence="4 5">
    <name type="scientific">Chitinophaga defluvii</name>
    <dbReference type="NCBI Taxonomy" id="3163343"/>
    <lineage>
        <taxon>Bacteria</taxon>
        <taxon>Pseudomonadati</taxon>
        <taxon>Bacteroidota</taxon>
        <taxon>Chitinophagia</taxon>
        <taxon>Chitinophagales</taxon>
        <taxon>Chitinophagaceae</taxon>
        <taxon>Chitinophaga</taxon>
    </lineage>
</organism>
<gene>
    <name evidence="4" type="ORF">ABR189_25715</name>
</gene>
<dbReference type="Proteomes" id="UP001549749">
    <property type="component" value="Unassembled WGS sequence"/>
</dbReference>
<keyword evidence="1" id="KW-1133">Transmembrane helix</keyword>
<keyword evidence="1" id="KW-0812">Transmembrane</keyword>
<evidence type="ECO:0000259" key="2">
    <source>
        <dbReference type="Pfam" id="PF04773"/>
    </source>
</evidence>
<feature type="domain" description="FecR protein" evidence="2">
    <location>
        <begin position="116"/>
        <end position="203"/>
    </location>
</feature>
<dbReference type="Gene3D" id="2.60.120.1440">
    <property type="match status" value="1"/>
</dbReference>
<dbReference type="PANTHER" id="PTHR30273:SF2">
    <property type="entry name" value="PROTEIN FECR"/>
    <property type="match status" value="1"/>
</dbReference>
<dbReference type="Pfam" id="PF04773">
    <property type="entry name" value="FecR"/>
    <property type="match status" value="1"/>
</dbReference>
<dbReference type="RefSeq" id="WP_354663359.1">
    <property type="nucleotide sequence ID" value="NZ_JBEXAC010000002.1"/>
</dbReference>
<sequence>MDKEKLDNFFRGRLSDSEQQQVKDWIASQGEGWVDAYMQEHWDNVEFPAAPGQKENMKEKVLLHLPDRERSIKWINLLKVAAVFLLAAAGYWWWKLVQRPPAPEWHIVSNEGTGHQILKDTLPDGSVVILNEHSQIRYASTYNKKNRTVELTGEAFFEVTHDKARPFIVKAGQVETRVYGTAFSITAYPASGQLRVGLQRGSIGVSYDTSHTAPEKMLVPGQLLIYNKSNNTASIENQTPDKVEAWTTGKLVFYKTPVNDVFLQLEQRYDVHFRYDNSLGDKTITATFDGAPLEKVLQHISFVWNIHFRQHGDSIDVR</sequence>
<proteinExistence type="predicted"/>
<keyword evidence="1" id="KW-0472">Membrane</keyword>
<dbReference type="InterPro" id="IPR032508">
    <property type="entry name" value="FecR_C"/>
</dbReference>
<dbReference type="PANTHER" id="PTHR30273">
    <property type="entry name" value="PERIPLASMIC SIGNAL SENSOR AND SIGMA FACTOR ACTIVATOR FECR-RELATED"/>
    <property type="match status" value="1"/>
</dbReference>
<evidence type="ECO:0000313" key="5">
    <source>
        <dbReference type="Proteomes" id="UP001549749"/>
    </source>
</evidence>
<feature type="domain" description="Protein FecR C-terminal" evidence="3">
    <location>
        <begin position="250"/>
        <end position="315"/>
    </location>
</feature>
<name>A0ABV2TCR2_9BACT</name>
<dbReference type="Gene3D" id="3.55.50.30">
    <property type="match status" value="1"/>
</dbReference>
<dbReference type="Pfam" id="PF16344">
    <property type="entry name" value="FecR_C"/>
    <property type="match status" value="1"/>
</dbReference>
<feature type="transmembrane region" description="Helical" evidence="1">
    <location>
        <begin position="74"/>
        <end position="94"/>
    </location>
</feature>
<dbReference type="InterPro" id="IPR012373">
    <property type="entry name" value="Ferrdict_sens_TM"/>
</dbReference>
<comment type="caution">
    <text evidence="4">The sequence shown here is derived from an EMBL/GenBank/DDBJ whole genome shotgun (WGS) entry which is preliminary data.</text>
</comment>
<dbReference type="PIRSF" id="PIRSF018266">
    <property type="entry name" value="FecR"/>
    <property type="match status" value="1"/>
</dbReference>
<dbReference type="InterPro" id="IPR006860">
    <property type="entry name" value="FecR"/>
</dbReference>
<evidence type="ECO:0000259" key="3">
    <source>
        <dbReference type="Pfam" id="PF16344"/>
    </source>
</evidence>
<evidence type="ECO:0000256" key="1">
    <source>
        <dbReference type="SAM" id="Phobius"/>
    </source>
</evidence>
<protein>
    <submittedName>
        <fullName evidence="4">FecR domain-containing protein</fullName>
    </submittedName>
</protein>